<proteinExistence type="predicted"/>
<dbReference type="EMBL" id="MN740953">
    <property type="protein sequence ID" value="QHU19646.1"/>
    <property type="molecule type" value="Genomic_DNA"/>
</dbReference>
<evidence type="ECO:0000313" key="1">
    <source>
        <dbReference type="EMBL" id="QHU19646.1"/>
    </source>
</evidence>
<reference evidence="1" key="1">
    <citation type="journal article" date="2020" name="Nature">
        <title>Giant virus diversity and host interactions through global metagenomics.</title>
        <authorList>
            <person name="Schulz F."/>
            <person name="Roux S."/>
            <person name="Paez-Espino D."/>
            <person name="Jungbluth S."/>
            <person name="Walsh D.A."/>
            <person name="Denef V.J."/>
            <person name="McMahon K.D."/>
            <person name="Konstantinidis K.T."/>
            <person name="Eloe-Fadrosh E.A."/>
            <person name="Kyrpides N.C."/>
            <person name="Woyke T."/>
        </authorList>
    </citation>
    <scope>NUCLEOTIDE SEQUENCE</scope>
    <source>
        <strain evidence="1">GVMAG-S-3300013014-113</strain>
    </source>
</reference>
<organism evidence="1">
    <name type="scientific">viral metagenome</name>
    <dbReference type="NCBI Taxonomy" id="1070528"/>
    <lineage>
        <taxon>unclassified sequences</taxon>
        <taxon>metagenomes</taxon>
        <taxon>organismal metagenomes</taxon>
    </lineage>
</organism>
<name>A0A6C0KR79_9ZZZZ</name>
<evidence type="ECO:0008006" key="2">
    <source>
        <dbReference type="Google" id="ProtNLM"/>
    </source>
</evidence>
<protein>
    <recommendedName>
        <fullName evidence="2">NET domain-containing protein</fullName>
    </recommendedName>
</protein>
<dbReference type="AlphaFoldDB" id="A0A6C0KR79"/>
<sequence>MSVIINSTSVENENENENITIKNNLIDSGNNENNENNMNSSDLSKLCKAIEVLENFHHIEIGKILKLNNVYLNENSNGIFVNLNKISYKTYQEINNYIDFVKKQENEINKDEKLKRNLQTTYFKDNKDK</sequence>
<accession>A0A6C0KR79</accession>